<evidence type="ECO:0000256" key="15">
    <source>
        <dbReference type="ARBA" id="ARBA00023136"/>
    </source>
</evidence>
<evidence type="ECO:0000313" key="21">
    <source>
        <dbReference type="EMBL" id="MFH4981233.1"/>
    </source>
</evidence>
<keyword evidence="14 20" id="KW-0496">Mitochondrion</keyword>
<dbReference type="PANTHER" id="PTHR13619:SF0">
    <property type="entry name" value="PHOSPHATIDATE CYTIDYLYLTRANSFERASE, MITOCHONDRIAL"/>
    <property type="match status" value="1"/>
</dbReference>
<evidence type="ECO:0000256" key="6">
    <source>
        <dbReference type="ARBA" id="ARBA00012487"/>
    </source>
</evidence>
<dbReference type="PANTHER" id="PTHR13619">
    <property type="entry name" value="PHOSPHATIDATE CYTIDYLYLTRANSFERASE, MITOCHONDRIAL"/>
    <property type="match status" value="1"/>
</dbReference>
<sequence>MKSVAKDVGYLLRCLPLTSVEYAFAYGSGAVSQAGENVAEKMVDFIVVSNDSFKFHEENLKTNPSHYSAVRHYGPRRITQLQRDFGARVFFNTQIKYEGRLMKYGVISSEHLQEDLLDWRWLYIAGRLHKPVVDVILPSPSLSFALKENRASAFQAALLLLPDTFSLQQFFSKIVSLSYNGDFRMWFGEDKRKMDKIVSGNENQFYKLYGDMLENDARVLLRGCRVEQDLSTASIYHRMQLLPSTVLTRLQRASRKRDLRYRDIEEVIFSLAHRFDPHVDIEKAISSIVAHSVSSQTAKNVVTAGCVRSVVYALRKVRRMFSSL</sequence>
<name>A0ABD6EMQ3_9BILA</name>
<accession>A0ABD6EMQ3</accession>
<comment type="similarity">
    <text evidence="5 20">Belongs to the TAM41 family.</text>
</comment>
<evidence type="ECO:0000256" key="16">
    <source>
        <dbReference type="ARBA" id="ARBA00023209"/>
    </source>
</evidence>
<reference evidence="21 22" key="1">
    <citation type="submission" date="2024-08" db="EMBL/GenBank/DDBJ databases">
        <title>Gnathostoma spinigerum genome.</title>
        <authorList>
            <person name="Gonzalez-Bertolin B."/>
            <person name="Monzon S."/>
            <person name="Zaballos A."/>
            <person name="Jimenez P."/>
            <person name="Dekumyoy P."/>
            <person name="Varona S."/>
            <person name="Cuesta I."/>
            <person name="Sumanam S."/>
            <person name="Adisakwattana P."/>
            <person name="Gasser R.B."/>
            <person name="Hernandez-Gonzalez A."/>
            <person name="Young N.D."/>
            <person name="Perteguer M.J."/>
        </authorList>
    </citation>
    <scope>NUCLEOTIDE SEQUENCE [LARGE SCALE GENOMIC DNA]</scope>
    <source>
        <strain evidence="21">AL3</strain>
        <tissue evidence="21">Liver</tissue>
    </source>
</reference>
<evidence type="ECO:0000256" key="4">
    <source>
        <dbReference type="ARBA" id="ARBA00005189"/>
    </source>
</evidence>
<organism evidence="21 22">
    <name type="scientific">Gnathostoma spinigerum</name>
    <dbReference type="NCBI Taxonomy" id="75299"/>
    <lineage>
        <taxon>Eukaryota</taxon>
        <taxon>Metazoa</taxon>
        <taxon>Ecdysozoa</taxon>
        <taxon>Nematoda</taxon>
        <taxon>Chromadorea</taxon>
        <taxon>Rhabditida</taxon>
        <taxon>Spirurina</taxon>
        <taxon>Gnathostomatomorpha</taxon>
        <taxon>Gnathostomatoidea</taxon>
        <taxon>Gnathostomatidae</taxon>
        <taxon>Gnathostoma</taxon>
    </lineage>
</organism>
<protein>
    <recommendedName>
        <fullName evidence="7 20">Phosphatidate cytidylyltransferase, mitochondrial</fullName>
        <ecNumber evidence="6 20">2.7.7.41</ecNumber>
    </recommendedName>
    <alternativeName>
        <fullName evidence="18 20">CDP-diacylglycerol synthase</fullName>
    </alternativeName>
    <alternativeName>
        <fullName evidence="19 20">Mitochondrial translocator assembly and maintenance protein 41 homolog</fullName>
    </alternativeName>
</protein>
<dbReference type="Proteomes" id="UP001608902">
    <property type="component" value="Unassembled WGS sequence"/>
</dbReference>
<evidence type="ECO:0000256" key="13">
    <source>
        <dbReference type="ARBA" id="ARBA00023098"/>
    </source>
</evidence>
<dbReference type="GO" id="GO:0004605">
    <property type="term" value="F:phosphatidate cytidylyltransferase activity"/>
    <property type="evidence" value="ECO:0007669"/>
    <property type="project" value="UniProtKB-UniRule"/>
</dbReference>
<dbReference type="GO" id="GO:0032049">
    <property type="term" value="P:cardiolipin biosynthetic process"/>
    <property type="evidence" value="ECO:0007669"/>
    <property type="project" value="UniProtKB-UniRule"/>
</dbReference>
<evidence type="ECO:0000256" key="7">
    <source>
        <dbReference type="ARBA" id="ARBA00018337"/>
    </source>
</evidence>
<evidence type="ECO:0000256" key="14">
    <source>
        <dbReference type="ARBA" id="ARBA00023128"/>
    </source>
</evidence>
<keyword evidence="9 20" id="KW-0808">Transferase</keyword>
<evidence type="ECO:0000256" key="10">
    <source>
        <dbReference type="ARBA" id="ARBA00022695"/>
    </source>
</evidence>
<dbReference type="PIRSF" id="PIRSF028840">
    <property type="entry name" value="Mmp37"/>
    <property type="match status" value="1"/>
</dbReference>
<evidence type="ECO:0000256" key="8">
    <source>
        <dbReference type="ARBA" id="ARBA00022516"/>
    </source>
</evidence>
<dbReference type="EC" id="2.7.7.41" evidence="6 20"/>
<dbReference type="InterPro" id="IPR015222">
    <property type="entry name" value="Tam41"/>
</dbReference>
<evidence type="ECO:0000256" key="12">
    <source>
        <dbReference type="ARBA" id="ARBA00022842"/>
    </source>
</evidence>
<evidence type="ECO:0000256" key="1">
    <source>
        <dbReference type="ARBA" id="ARBA00001946"/>
    </source>
</evidence>
<evidence type="ECO:0000256" key="19">
    <source>
        <dbReference type="ARBA" id="ARBA00031502"/>
    </source>
</evidence>
<keyword evidence="12 20" id="KW-0460">Magnesium</keyword>
<keyword evidence="11 20" id="KW-0999">Mitochondrion inner membrane</keyword>
<evidence type="ECO:0000256" key="9">
    <source>
        <dbReference type="ARBA" id="ARBA00022679"/>
    </source>
</evidence>
<keyword evidence="17 20" id="KW-1208">Phospholipid metabolism</keyword>
<comment type="catalytic activity">
    <reaction evidence="20">
        <text>a 1,2-diacyl-sn-glycero-3-phosphate + CTP + H(+) = a CDP-1,2-diacyl-sn-glycerol + diphosphate</text>
        <dbReference type="Rhea" id="RHEA:16229"/>
        <dbReference type="ChEBI" id="CHEBI:15378"/>
        <dbReference type="ChEBI" id="CHEBI:33019"/>
        <dbReference type="ChEBI" id="CHEBI:37563"/>
        <dbReference type="ChEBI" id="CHEBI:58332"/>
        <dbReference type="ChEBI" id="CHEBI:58608"/>
        <dbReference type="EC" id="2.7.7.41"/>
    </reaction>
</comment>
<evidence type="ECO:0000256" key="3">
    <source>
        <dbReference type="ARBA" id="ARBA00005119"/>
    </source>
</evidence>
<keyword evidence="22" id="KW-1185">Reference proteome</keyword>
<keyword evidence="13 20" id="KW-0443">Lipid metabolism</keyword>
<evidence type="ECO:0000313" key="22">
    <source>
        <dbReference type="Proteomes" id="UP001608902"/>
    </source>
</evidence>
<keyword evidence="8 20" id="KW-0444">Lipid biosynthesis</keyword>
<evidence type="ECO:0000256" key="2">
    <source>
        <dbReference type="ARBA" id="ARBA00004443"/>
    </source>
</evidence>
<dbReference type="GO" id="GO:0005743">
    <property type="term" value="C:mitochondrial inner membrane"/>
    <property type="evidence" value="ECO:0007669"/>
    <property type="project" value="UniProtKB-SubCell"/>
</dbReference>
<comment type="subcellular location">
    <subcellularLocation>
        <location evidence="2 20">Mitochondrion inner membrane</location>
        <topology evidence="2 20">Peripheral membrane protein</topology>
        <orientation evidence="2 20">Matrix side</orientation>
    </subcellularLocation>
</comment>
<keyword evidence="10 20" id="KW-0548">Nucleotidyltransferase</keyword>
<keyword evidence="16 20" id="KW-0594">Phospholipid biosynthesis</keyword>
<evidence type="ECO:0000256" key="5">
    <source>
        <dbReference type="ARBA" id="ARBA00005458"/>
    </source>
</evidence>
<comment type="pathway">
    <text evidence="4">Lipid metabolism.</text>
</comment>
<gene>
    <name evidence="21" type="ORF">AB6A40_007942</name>
</gene>
<keyword evidence="15 20" id="KW-0472">Membrane</keyword>
<comment type="function">
    <text evidence="20">Catalyzes the conversion of phosphatidic acid (PA) to CDP-diacylglycerol (CDP-DAG), an essential intermediate in the synthesis of phosphatidylglycerol, cardiolipin and phosphatidylinositol.</text>
</comment>
<proteinExistence type="inferred from homology"/>
<evidence type="ECO:0000256" key="17">
    <source>
        <dbReference type="ARBA" id="ARBA00023264"/>
    </source>
</evidence>
<comment type="caution">
    <text evidence="21">The sequence shown here is derived from an EMBL/GenBank/DDBJ whole genome shotgun (WGS) entry which is preliminary data.</text>
</comment>
<comment type="pathway">
    <text evidence="3 20">Phospholipid metabolism; CDP-diacylglycerol biosynthesis; CDP-diacylglycerol from sn-glycerol 3-phosphate: step 3/3.</text>
</comment>
<dbReference type="GO" id="GO:0016024">
    <property type="term" value="P:CDP-diacylglycerol biosynthetic process"/>
    <property type="evidence" value="ECO:0007669"/>
    <property type="project" value="UniProtKB-UniRule"/>
</dbReference>
<evidence type="ECO:0000256" key="20">
    <source>
        <dbReference type="PIRNR" id="PIRNR028840"/>
    </source>
</evidence>
<dbReference type="EMBL" id="JBGFUD010006830">
    <property type="protein sequence ID" value="MFH4981233.1"/>
    <property type="molecule type" value="Genomic_DNA"/>
</dbReference>
<comment type="cofactor">
    <cofactor evidence="1 20">
        <name>Mg(2+)</name>
        <dbReference type="ChEBI" id="CHEBI:18420"/>
    </cofactor>
</comment>
<evidence type="ECO:0000256" key="18">
    <source>
        <dbReference type="ARBA" id="ARBA00029893"/>
    </source>
</evidence>
<dbReference type="AlphaFoldDB" id="A0ABD6EMQ3"/>
<evidence type="ECO:0000256" key="11">
    <source>
        <dbReference type="ARBA" id="ARBA00022792"/>
    </source>
</evidence>
<dbReference type="Pfam" id="PF09139">
    <property type="entry name" value="Tam41_Mmp37"/>
    <property type="match status" value="1"/>
</dbReference>